<dbReference type="Pfam" id="PF00119">
    <property type="entry name" value="ATP-synt_A"/>
    <property type="match status" value="1"/>
</dbReference>
<evidence type="ECO:0000256" key="11">
    <source>
        <dbReference type="ARBA" id="ARBA00023310"/>
    </source>
</evidence>
<dbReference type="InterPro" id="IPR035908">
    <property type="entry name" value="F0_ATP_A_sf"/>
</dbReference>
<dbReference type="PRINTS" id="PR00123">
    <property type="entry name" value="ATPASEA"/>
</dbReference>
<keyword evidence="8 13" id="KW-1133">Transmembrane helix</keyword>
<protein>
    <recommendedName>
        <fullName evidence="3 12">ATP synthase subunit a</fullName>
    </recommendedName>
</protein>
<keyword evidence="10 13" id="KW-0472">Membrane</keyword>
<dbReference type="PROSITE" id="PS00449">
    <property type="entry name" value="ATPASE_A"/>
    <property type="match status" value="1"/>
</dbReference>
<evidence type="ECO:0000256" key="6">
    <source>
        <dbReference type="ARBA" id="ARBA00022692"/>
    </source>
</evidence>
<keyword evidence="9" id="KW-0406">Ion transport</keyword>
<keyword evidence="6 13" id="KW-0812">Transmembrane</keyword>
<dbReference type="HAMAP" id="MF_01393">
    <property type="entry name" value="ATP_synth_a_bact"/>
    <property type="match status" value="1"/>
</dbReference>
<dbReference type="InterPro" id="IPR023011">
    <property type="entry name" value="ATP_synth_F0_asu_AS"/>
</dbReference>
<keyword evidence="4" id="KW-0813">Transport</keyword>
<comment type="subcellular location">
    <subcellularLocation>
        <location evidence="1 12">Mitochondrion inner membrane</location>
        <topology evidence="1 12">Multi-pass membrane protein</topology>
    </subcellularLocation>
</comment>
<feature type="transmembrane region" description="Helical" evidence="13">
    <location>
        <begin position="199"/>
        <end position="223"/>
    </location>
</feature>
<dbReference type="PANTHER" id="PTHR11410:SF0">
    <property type="entry name" value="ATP SYNTHASE SUBUNIT A"/>
    <property type="match status" value="1"/>
</dbReference>
<evidence type="ECO:0000313" key="14">
    <source>
        <dbReference type="EMBL" id="QWQ66176.1"/>
    </source>
</evidence>
<keyword evidence="14" id="KW-0496">Mitochondrion</keyword>
<feature type="transmembrane region" description="Helical" evidence="13">
    <location>
        <begin position="109"/>
        <end position="131"/>
    </location>
</feature>
<dbReference type="PANTHER" id="PTHR11410">
    <property type="entry name" value="ATP SYNTHASE SUBUNIT A"/>
    <property type="match status" value="1"/>
</dbReference>
<evidence type="ECO:0000256" key="2">
    <source>
        <dbReference type="ARBA" id="ARBA00006810"/>
    </source>
</evidence>
<dbReference type="SUPFAM" id="SSF81336">
    <property type="entry name" value="F1F0 ATP synthase subunit A"/>
    <property type="match status" value="1"/>
</dbReference>
<evidence type="ECO:0000256" key="10">
    <source>
        <dbReference type="ARBA" id="ARBA00023136"/>
    </source>
</evidence>
<dbReference type="CDD" id="cd00310">
    <property type="entry name" value="ATP-synt_Fo_a_6"/>
    <property type="match status" value="1"/>
</dbReference>
<gene>
    <name evidence="14" type="primary">atp6</name>
</gene>
<dbReference type="InterPro" id="IPR000568">
    <property type="entry name" value="ATP_synth_F0_asu"/>
</dbReference>
<feature type="transmembrane region" description="Helical" evidence="13">
    <location>
        <begin position="60"/>
        <end position="75"/>
    </location>
</feature>
<geneLocation type="mitochondrion" evidence="14"/>
<evidence type="ECO:0000256" key="1">
    <source>
        <dbReference type="ARBA" id="ARBA00004448"/>
    </source>
</evidence>
<dbReference type="InterPro" id="IPR045083">
    <property type="entry name" value="ATP_synth_F0_asu_bact/mt"/>
</dbReference>
<dbReference type="AlphaFoldDB" id="A0A8F1SZJ8"/>
<evidence type="ECO:0000256" key="13">
    <source>
        <dbReference type="SAM" id="Phobius"/>
    </source>
</evidence>
<evidence type="ECO:0000256" key="12">
    <source>
        <dbReference type="RuleBase" id="RU004450"/>
    </source>
</evidence>
<dbReference type="EMBL" id="MW864067">
    <property type="protein sequence ID" value="QWQ66176.1"/>
    <property type="molecule type" value="Genomic_DNA"/>
</dbReference>
<dbReference type="NCBIfam" id="TIGR01131">
    <property type="entry name" value="ATP_synt_6_or_A"/>
    <property type="match status" value="1"/>
</dbReference>
<keyword evidence="11" id="KW-0066">ATP synthesis</keyword>
<dbReference type="GO" id="GO:0046933">
    <property type="term" value="F:proton-transporting ATP synthase activity, rotational mechanism"/>
    <property type="evidence" value="ECO:0007669"/>
    <property type="project" value="TreeGrafter"/>
</dbReference>
<evidence type="ECO:0000256" key="7">
    <source>
        <dbReference type="ARBA" id="ARBA00022781"/>
    </source>
</evidence>
<feature type="transmembrane region" description="Helical" evidence="13">
    <location>
        <begin position="31"/>
        <end position="48"/>
    </location>
</feature>
<evidence type="ECO:0000256" key="8">
    <source>
        <dbReference type="ARBA" id="ARBA00022989"/>
    </source>
</evidence>
<comment type="similarity">
    <text evidence="2">Belongs to the ATPase A chain family.</text>
</comment>
<dbReference type="GO" id="GO:0045259">
    <property type="term" value="C:proton-transporting ATP synthase complex"/>
    <property type="evidence" value="ECO:0007669"/>
    <property type="project" value="UniProtKB-KW"/>
</dbReference>
<feature type="transmembrane region" description="Helical" evidence="13">
    <location>
        <begin position="81"/>
        <end position="102"/>
    </location>
</feature>
<evidence type="ECO:0000256" key="3">
    <source>
        <dbReference type="ARBA" id="ARBA00021312"/>
    </source>
</evidence>
<proteinExistence type="inferred from homology"/>
<name>A0A8F1SZJ8_9MICR</name>
<evidence type="ECO:0000256" key="5">
    <source>
        <dbReference type="ARBA" id="ARBA00022547"/>
    </source>
</evidence>
<dbReference type="GO" id="GO:0005743">
    <property type="term" value="C:mitochondrial inner membrane"/>
    <property type="evidence" value="ECO:0007669"/>
    <property type="project" value="UniProtKB-SubCell"/>
</dbReference>
<evidence type="ECO:0000256" key="9">
    <source>
        <dbReference type="ARBA" id="ARBA00023065"/>
    </source>
</evidence>
<accession>A0A8F1SZJ8</accession>
<evidence type="ECO:0000256" key="4">
    <source>
        <dbReference type="ARBA" id="ARBA00022448"/>
    </source>
</evidence>
<feature type="transmembrane region" description="Helical" evidence="13">
    <location>
        <begin position="143"/>
        <end position="161"/>
    </location>
</feature>
<dbReference type="Gene3D" id="1.20.120.220">
    <property type="entry name" value="ATP synthase, F0 complex, subunit A"/>
    <property type="match status" value="1"/>
</dbReference>
<keyword evidence="5" id="KW-0138">CF(0)</keyword>
<feature type="transmembrane region" description="Helical" evidence="13">
    <location>
        <begin position="173"/>
        <end position="193"/>
    </location>
</feature>
<keyword evidence="7" id="KW-0375">Hydrogen ion transport</keyword>
<reference evidence="14" key="1">
    <citation type="submission" date="2021-04" db="EMBL/GenBank/DDBJ databases">
        <authorList>
            <person name="Haag K.L."/>
            <person name="Pombert J.-F."/>
        </authorList>
    </citation>
    <scope>NUCLEOTIDE SEQUENCE</scope>
    <source>
        <tissue evidence="14">Spores</tissue>
    </source>
</reference>
<organism evidence="14">
    <name type="scientific">Mitosporidium daphniae</name>
    <dbReference type="NCBI Taxonomy" id="1485682"/>
    <lineage>
        <taxon>Eukaryota</taxon>
        <taxon>Fungi</taxon>
        <taxon>Fungi incertae sedis</taxon>
        <taxon>Microsporidia</taxon>
        <taxon>Mitosporidium</taxon>
    </lineage>
</organism>
<sequence length="231" mass="27536">MSPFDSFTVFKFFYLDFKMFNYFWDFSFSNMSFYILIILFSYLFLFYISPSVYFKQFDPFHYIFFYFSSFFYNIYEFKYLPYLVITFFFILFSNLLGIIPYSFTLTSQFVITTLLSFSNIFAITFIGLIYHRLNFFLLFLPKGVHFSILPVIGFIEFVSYISRILSLSIRLSANMISGHVILTILSSVGFLLLPLLFFIYLLEIVVAFIQAYVFTVLLSIYLYDVINIHSD</sequence>